<proteinExistence type="predicted"/>
<dbReference type="CDD" id="cd17536">
    <property type="entry name" value="REC_YesN-like"/>
    <property type="match status" value="1"/>
</dbReference>
<dbReference type="PROSITE" id="PS01124">
    <property type="entry name" value="HTH_ARAC_FAMILY_2"/>
    <property type="match status" value="1"/>
</dbReference>
<keyword evidence="5" id="KW-0805">Transcription regulation</keyword>
<dbReference type="SUPFAM" id="SSF46689">
    <property type="entry name" value="Homeodomain-like"/>
    <property type="match status" value="1"/>
</dbReference>
<dbReference type="Proteomes" id="UP001596378">
    <property type="component" value="Unassembled WGS sequence"/>
</dbReference>
<reference evidence="12" key="1">
    <citation type="journal article" date="2019" name="Int. J. Syst. Evol. Microbiol.">
        <title>The Global Catalogue of Microorganisms (GCM) 10K type strain sequencing project: providing services to taxonomists for standard genome sequencing and annotation.</title>
        <authorList>
            <consortium name="The Broad Institute Genomics Platform"/>
            <consortium name="The Broad Institute Genome Sequencing Center for Infectious Disease"/>
            <person name="Wu L."/>
            <person name="Ma J."/>
        </authorList>
    </citation>
    <scope>NUCLEOTIDE SEQUENCE [LARGE SCALE GENOMIC DNA]</scope>
    <source>
        <strain evidence="12">KCTC 12907</strain>
    </source>
</reference>
<evidence type="ECO:0000256" key="5">
    <source>
        <dbReference type="ARBA" id="ARBA00023015"/>
    </source>
</evidence>
<sequence length="253" mass="29005">MYKLVVVDDESEIREGLLRFFPWKQLGFTVAGAFGNGAEALDYISAHPVDVVLSDIAMPVMDGLELARRLHESGRGIRLVLLSAHKEFEYARQALAYEVKSYIVKPTGYEELHEEFSKIRAELDEAAAGREGDSASPDGASFHEKVIDTIKRYVEEHYAEASLDEAARLVRMNPDYVSKLFKTRTERNFSDYVVEIRMKKAAELLRDIRYKTFEVSERVGYSYPKNFTRTFRKIYGMSPREYRNGGADESDEE</sequence>
<keyword evidence="3 8" id="KW-0597">Phosphoprotein</keyword>
<evidence type="ECO:0000259" key="9">
    <source>
        <dbReference type="PROSITE" id="PS01124"/>
    </source>
</evidence>
<dbReference type="PRINTS" id="PR00032">
    <property type="entry name" value="HTHARAC"/>
</dbReference>
<keyword evidence="2" id="KW-0963">Cytoplasm</keyword>
<evidence type="ECO:0000256" key="8">
    <source>
        <dbReference type="PROSITE-ProRule" id="PRU00169"/>
    </source>
</evidence>
<evidence type="ECO:0000256" key="3">
    <source>
        <dbReference type="ARBA" id="ARBA00022553"/>
    </source>
</evidence>
<dbReference type="PROSITE" id="PS50110">
    <property type="entry name" value="RESPONSE_REGULATORY"/>
    <property type="match status" value="1"/>
</dbReference>
<evidence type="ECO:0000256" key="4">
    <source>
        <dbReference type="ARBA" id="ARBA00023012"/>
    </source>
</evidence>
<dbReference type="SMART" id="SM00448">
    <property type="entry name" value="REC"/>
    <property type="match status" value="1"/>
</dbReference>
<keyword evidence="6" id="KW-0238">DNA-binding</keyword>
<keyword evidence="12" id="KW-1185">Reference proteome</keyword>
<dbReference type="Gene3D" id="3.40.50.2300">
    <property type="match status" value="1"/>
</dbReference>
<keyword evidence="7" id="KW-0804">Transcription</keyword>
<evidence type="ECO:0000256" key="6">
    <source>
        <dbReference type="ARBA" id="ARBA00023125"/>
    </source>
</evidence>
<evidence type="ECO:0000259" key="10">
    <source>
        <dbReference type="PROSITE" id="PS50110"/>
    </source>
</evidence>
<keyword evidence="4" id="KW-0902">Two-component regulatory system</keyword>
<dbReference type="PANTHER" id="PTHR42713:SF3">
    <property type="entry name" value="TRANSCRIPTIONAL REGULATORY PROTEIN HPTR"/>
    <property type="match status" value="1"/>
</dbReference>
<dbReference type="InterPro" id="IPR051552">
    <property type="entry name" value="HptR"/>
</dbReference>
<dbReference type="EMBL" id="JBHTAI010000034">
    <property type="protein sequence ID" value="MFC7153411.1"/>
    <property type="molecule type" value="Genomic_DNA"/>
</dbReference>
<dbReference type="Pfam" id="PF12833">
    <property type="entry name" value="HTH_18"/>
    <property type="match status" value="1"/>
</dbReference>
<dbReference type="InterPro" id="IPR009057">
    <property type="entry name" value="Homeodomain-like_sf"/>
</dbReference>
<dbReference type="RefSeq" id="WP_378050496.1">
    <property type="nucleotide sequence ID" value="NZ_JBHMDN010000027.1"/>
</dbReference>
<gene>
    <name evidence="11" type="ORF">ACFQMJ_33210</name>
</gene>
<dbReference type="InterPro" id="IPR001789">
    <property type="entry name" value="Sig_transdc_resp-reg_receiver"/>
</dbReference>
<dbReference type="Pfam" id="PF00072">
    <property type="entry name" value="Response_reg"/>
    <property type="match status" value="1"/>
</dbReference>
<accession>A0ABW2FJU8</accession>
<dbReference type="Gene3D" id="1.10.10.60">
    <property type="entry name" value="Homeodomain-like"/>
    <property type="match status" value="2"/>
</dbReference>
<feature type="modified residue" description="4-aspartylphosphate" evidence="8">
    <location>
        <position position="55"/>
    </location>
</feature>
<dbReference type="SUPFAM" id="SSF52172">
    <property type="entry name" value="CheY-like"/>
    <property type="match status" value="1"/>
</dbReference>
<evidence type="ECO:0000313" key="11">
    <source>
        <dbReference type="EMBL" id="MFC7153411.1"/>
    </source>
</evidence>
<dbReference type="InterPro" id="IPR020449">
    <property type="entry name" value="Tscrpt_reg_AraC-type_HTH"/>
</dbReference>
<dbReference type="InterPro" id="IPR011006">
    <property type="entry name" value="CheY-like_superfamily"/>
</dbReference>
<dbReference type="PANTHER" id="PTHR42713">
    <property type="entry name" value="HISTIDINE KINASE-RELATED"/>
    <property type="match status" value="1"/>
</dbReference>
<feature type="domain" description="Response regulatory" evidence="10">
    <location>
        <begin position="3"/>
        <end position="120"/>
    </location>
</feature>
<comment type="caution">
    <text evidence="11">The sequence shown here is derived from an EMBL/GenBank/DDBJ whole genome shotgun (WGS) entry which is preliminary data.</text>
</comment>
<feature type="domain" description="HTH araC/xylS-type" evidence="9">
    <location>
        <begin position="148"/>
        <end position="245"/>
    </location>
</feature>
<dbReference type="InterPro" id="IPR018060">
    <property type="entry name" value="HTH_AraC"/>
</dbReference>
<organism evidence="11 12">
    <name type="scientific">Cohnella cellulosilytica</name>
    <dbReference type="NCBI Taxonomy" id="986710"/>
    <lineage>
        <taxon>Bacteria</taxon>
        <taxon>Bacillati</taxon>
        <taxon>Bacillota</taxon>
        <taxon>Bacilli</taxon>
        <taxon>Bacillales</taxon>
        <taxon>Paenibacillaceae</taxon>
        <taxon>Cohnella</taxon>
    </lineage>
</organism>
<evidence type="ECO:0000256" key="2">
    <source>
        <dbReference type="ARBA" id="ARBA00022490"/>
    </source>
</evidence>
<name>A0ABW2FJU8_9BACL</name>
<evidence type="ECO:0000256" key="7">
    <source>
        <dbReference type="ARBA" id="ARBA00023163"/>
    </source>
</evidence>
<comment type="subcellular location">
    <subcellularLocation>
        <location evidence="1">Cytoplasm</location>
    </subcellularLocation>
</comment>
<evidence type="ECO:0000313" key="12">
    <source>
        <dbReference type="Proteomes" id="UP001596378"/>
    </source>
</evidence>
<protein>
    <submittedName>
        <fullName evidence="11">Response regulator</fullName>
    </submittedName>
</protein>
<evidence type="ECO:0000256" key="1">
    <source>
        <dbReference type="ARBA" id="ARBA00004496"/>
    </source>
</evidence>
<dbReference type="SMART" id="SM00342">
    <property type="entry name" value="HTH_ARAC"/>
    <property type="match status" value="1"/>
</dbReference>